<dbReference type="RefSeq" id="WP_345471668.1">
    <property type="nucleotide sequence ID" value="NZ_CP125942.1"/>
</dbReference>
<gene>
    <name evidence="1" type="ORF">QMQ05_16035</name>
</gene>
<proteinExistence type="predicted"/>
<protein>
    <submittedName>
        <fullName evidence="1">Uncharacterized protein</fullName>
    </submittedName>
</protein>
<keyword evidence="2" id="KW-1185">Reference proteome</keyword>
<dbReference type="Proteomes" id="UP001486888">
    <property type="component" value="Chromosome"/>
</dbReference>
<evidence type="ECO:0000313" key="1">
    <source>
        <dbReference type="EMBL" id="XAO45821.1"/>
    </source>
</evidence>
<name>A0AAU6WCX6_9MICC</name>
<dbReference type="AlphaFoldDB" id="A0AAU6WCX6"/>
<organism evidence="1 2">
    <name type="scientific">Glutamicibacter ectropisis</name>
    <dbReference type="NCBI Taxonomy" id="3046593"/>
    <lineage>
        <taxon>Bacteria</taxon>
        <taxon>Bacillati</taxon>
        <taxon>Actinomycetota</taxon>
        <taxon>Actinomycetes</taxon>
        <taxon>Micrococcales</taxon>
        <taxon>Micrococcaceae</taxon>
        <taxon>Glutamicibacter</taxon>
    </lineage>
</organism>
<evidence type="ECO:0000313" key="2">
    <source>
        <dbReference type="Proteomes" id="UP001486888"/>
    </source>
</evidence>
<reference evidence="1 2" key="1">
    <citation type="submission" date="2023-05" db="EMBL/GenBank/DDBJ databases">
        <title>Glutamicibacter sp. B1, complete genome.</title>
        <authorList>
            <person name="Long Y.H."/>
            <person name="Fang T."/>
            <person name="Li X.Y."/>
        </authorList>
    </citation>
    <scope>NUCLEOTIDE SEQUENCE [LARGE SCALE GENOMIC DNA]</scope>
    <source>
        <strain evidence="1 2">B1</strain>
    </source>
</reference>
<sequence>MTMVDLPNIAPYGSAADLPSFKESEQLIAGFKLMGLLLPKEQRNQIKELQAEQQRTVGIVDAFYALLGKRNWVFTGDFNLPAIEHVIDTEDPSTAECRLIEYFKSPDRIKLSLRRLHRFDAMRPRLPLLQKALADYQEHRYYSTVLVLLAMMDGFVNDLEKSSSQGLHARPVEEMVAWDSVVGHHMGLSHAHQTFRKGFRRTDTSEVTELFRNGIMHGMLTDYDNEVVATKAWNRLFAVADWAEARDRQAKPFVPAPTLREVVSQWSVAREQKVKIEMWEPCEYEAEQLNETSSNVVAVCTEFLDRWTKKHWGPLGSFFLEPGSIRSSVGKLAVEAKSLYQSLELTSWRILRVRHVAAAVAHTDVELIVNGETYRTDLRWVHTDDTGHATAEWEQGRWTLSLYGPSHFLKPQ</sequence>
<dbReference type="KEGG" id="gey:QMQ05_16035"/>
<dbReference type="EMBL" id="CP125942">
    <property type="protein sequence ID" value="XAO45821.1"/>
    <property type="molecule type" value="Genomic_DNA"/>
</dbReference>
<accession>A0AAU6WCX6</accession>